<feature type="transmembrane region" description="Helical" evidence="6">
    <location>
        <begin position="69"/>
        <end position="87"/>
    </location>
</feature>
<evidence type="ECO:0000256" key="5">
    <source>
        <dbReference type="ARBA" id="ARBA00023136"/>
    </source>
</evidence>
<name>A0A3Q9NY12_BREAU</name>
<evidence type="ECO:0000259" key="7">
    <source>
        <dbReference type="PROSITE" id="PS50850"/>
    </source>
</evidence>
<gene>
    <name evidence="8" type="ORF">CXR27_12020</name>
</gene>
<evidence type="ECO:0000256" key="3">
    <source>
        <dbReference type="ARBA" id="ARBA00022692"/>
    </source>
</evidence>
<feature type="transmembrane region" description="Helical" evidence="6">
    <location>
        <begin position="288"/>
        <end position="310"/>
    </location>
</feature>
<dbReference type="Pfam" id="PF07690">
    <property type="entry name" value="MFS_1"/>
    <property type="match status" value="1"/>
</dbReference>
<dbReference type="GO" id="GO:0005886">
    <property type="term" value="C:plasma membrane"/>
    <property type="evidence" value="ECO:0007669"/>
    <property type="project" value="UniProtKB-SubCell"/>
</dbReference>
<dbReference type="Gene3D" id="1.20.1250.20">
    <property type="entry name" value="MFS general substrate transporter like domains"/>
    <property type="match status" value="1"/>
</dbReference>
<evidence type="ECO:0000256" key="2">
    <source>
        <dbReference type="ARBA" id="ARBA00022475"/>
    </source>
</evidence>
<dbReference type="PANTHER" id="PTHR43124">
    <property type="entry name" value="PURINE EFFLUX PUMP PBUE"/>
    <property type="match status" value="1"/>
</dbReference>
<feature type="transmembrane region" description="Helical" evidence="6">
    <location>
        <begin position="264"/>
        <end position="282"/>
    </location>
</feature>
<dbReference type="RefSeq" id="WP_127362133.1">
    <property type="nucleotide sequence ID" value="NZ_CP025334.1"/>
</dbReference>
<sequence>MIRKVWPLVVAAVSLGIDAYVLAGVLPQIAESLATTVGGIGLGVTAFTGAYAVAGTTLSKRAGARSTKAGLLISLGVFNVANLITALSPNLGVFLGSRVLAGAGAGVLTALATAAAASLVSSDQRGRAMALVTFGLSTGTVAGVPIGMLIGEQIGWRWTMGLVVAVGVVSMAALAFRGGSMPPIPNEPGSGAAVLKSPQVAFGVALAFVFGVTSLGLYTYMLPMAEDRGLGAWGFALIWVWGIGGVAGSMFIGRPIDAFGTNRLLPILAAALLASFVVITFLPQPAAWLIAVLVWGATGWASVPTVQVALTSTRPAATTSIVAFQMAAMYLGSAVGSALGTALLGSGTTAGSLPMWAAGAQILAVVLAIAVGVLGRKAVRASAAVDSR</sequence>
<feature type="transmembrane region" description="Helical" evidence="6">
    <location>
        <begin position="156"/>
        <end position="179"/>
    </location>
</feature>
<feature type="transmembrane region" description="Helical" evidence="6">
    <location>
        <begin position="200"/>
        <end position="220"/>
    </location>
</feature>
<dbReference type="InterPro" id="IPR020846">
    <property type="entry name" value="MFS_dom"/>
</dbReference>
<reference evidence="8 9" key="2">
    <citation type="submission" date="2019-01" db="EMBL/GenBank/DDBJ databases">
        <title>Comparative genomic analysis of Brevibacterium aurantiacum sheds light on its evolution and its adaptation to smear-ripened cheeses.</title>
        <authorList>
            <person name="Moineau S."/>
        </authorList>
    </citation>
    <scope>NUCLEOTIDE SEQUENCE [LARGE SCALE GENOMIC DNA]</scope>
    <source>
        <strain evidence="8 9">SMQ-1420</strain>
    </source>
</reference>
<feature type="transmembrane region" description="Helical" evidence="6">
    <location>
        <begin position="128"/>
        <end position="150"/>
    </location>
</feature>
<organism evidence="8 9">
    <name type="scientific">Brevibacterium aurantiacum</name>
    <dbReference type="NCBI Taxonomy" id="273384"/>
    <lineage>
        <taxon>Bacteria</taxon>
        <taxon>Bacillati</taxon>
        <taxon>Actinomycetota</taxon>
        <taxon>Actinomycetes</taxon>
        <taxon>Micrococcales</taxon>
        <taxon>Brevibacteriaceae</taxon>
        <taxon>Brevibacterium</taxon>
    </lineage>
</organism>
<dbReference type="PROSITE" id="PS50850">
    <property type="entry name" value="MFS"/>
    <property type="match status" value="1"/>
</dbReference>
<reference evidence="8 9" key="1">
    <citation type="submission" date="2017-12" db="EMBL/GenBank/DDBJ databases">
        <authorList>
            <person name="Levesque S."/>
        </authorList>
    </citation>
    <scope>NUCLEOTIDE SEQUENCE [LARGE SCALE GENOMIC DNA]</scope>
    <source>
        <strain evidence="8 9">SMQ-1420</strain>
    </source>
</reference>
<feature type="transmembrane region" description="Helical" evidence="6">
    <location>
        <begin position="356"/>
        <end position="374"/>
    </location>
</feature>
<feature type="transmembrane region" description="Helical" evidence="6">
    <location>
        <begin position="232"/>
        <end position="252"/>
    </location>
</feature>
<dbReference type="InterPro" id="IPR050189">
    <property type="entry name" value="MFS_Efflux_Transporters"/>
</dbReference>
<evidence type="ECO:0000313" key="8">
    <source>
        <dbReference type="EMBL" id="AZT97646.1"/>
    </source>
</evidence>
<feature type="transmembrane region" description="Helical" evidence="6">
    <location>
        <begin position="322"/>
        <end position="344"/>
    </location>
</feature>
<accession>A0A3Q9NY12</accession>
<dbReference type="AlphaFoldDB" id="A0A3Q9NY12"/>
<evidence type="ECO:0000256" key="1">
    <source>
        <dbReference type="ARBA" id="ARBA00004651"/>
    </source>
</evidence>
<dbReference type="PANTHER" id="PTHR43124:SF10">
    <property type="entry name" value="PURINE EFFLUX PUMP PBUE"/>
    <property type="match status" value="1"/>
</dbReference>
<proteinExistence type="predicted"/>
<dbReference type="CDD" id="cd17324">
    <property type="entry name" value="MFS_NepI_like"/>
    <property type="match status" value="1"/>
</dbReference>
<keyword evidence="3 6" id="KW-0812">Transmembrane</keyword>
<feature type="transmembrane region" description="Helical" evidence="6">
    <location>
        <begin position="33"/>
        <end position="57"/>
    </location>
</feature>
<keyword evidence="5 6" id="KW-0472">Membrane</keyword>
<dbReference type="InterPro" id="IPR011701">
    <property type="entry name" value="MFS"/>
</dbReference>
<feature type="transmembrane region" description="Helical" evidence="6">
    <location>
        <begin position="99"/>
        <end position="121"/>
    </location>
</feature>
<evidence type="ECO:0000256" key="4">
    <source>
        <dbReference type="ARBA" id="ARBA00022989"/>
    </source>
</evidence>
<feature type="domain" description="Major facilitator superfamily (MFS) profile" evidence="7">
    <location>
        <begin position="4"/>
        <end position="376"/>
    </location>
</feature>
<evidence type="ECO:0000256" key="6">
    <source>
        <dbReference type="SAM" id="Phobius"/>
    </source>
</evidence>
<dbReference type="Proteomes" id="UP000282731">
    <property type="component" value="Chromosome"/>
</dbReference>
<keyword evidence="2" id="KW-1003">Cell membrane</keyword>
<dbReference type="GO" id="GO:0022857">
    <property type="term" value="F:transmembrane transporter activity"/>
    <property type="evidence" value="ECO:0007669"/>
    <property type="project" value="InterPro"/>
</dbReference>
<dbReference type="InterPro" id="IPR036259">
    <property type="entry name" value="MFS_trans_sf"/>
</dbReference>
<keyword evidence="4 6" id="KW-1133">Transmembrane helix</keyword>
<dbReference type="EMBL" id="CP025334">
    <property type="protein sequence ID" value="AZT97646.1"/>
    <property type="molecule type" value="Genomic_DNA"/>
</dbReference>
<evidence type="ECO:0000313" key="9">
    <source>
        <dbReference type="Proteomes" id="UP000282731"/>
    </source>
</evidence>
<dbReference type="SUPFAM" id="SSF103473">
    <property type="entry name" value="MFS general substrate transporter"/>
    <property type="match status" value="1"/>
</dbReference>
<protein>
    <submittedName>
        <fullName evidence="8">MFS transporter</fullName>
    </submittedName>
</protein>
<comment type="subcellular location">
    <subcellularLocation>
        <location evidence="1">Cell membrane</location>
        <topology evidence="1">Multi-pass membrane protein</topology>
    </subcellularLocation>
</comment>